<evidence type="ECO:0000313" key="2">
    <source>
        <dbReference type="Proteomes" id="UP001176941"/>
    </source>
</evidence>
<sequence>MLKLKLQDFGHLMRRVLIGKDPDAGGDCGKEEEGTTEDEMAGWHYQLDGQEFEQTPGDGDGHQGGLASWNSCGYKEMDTTKRLNCTASYACETLHNILKN</sequence>
<organism evidence="1 2">
    <name type="scientific">Rangifer tarandus platyrhynchus</name>
    <name type="common">Svalbard reindeer</name>
    <dbReference type="NCBI Taxonomy" id="3082113"/>
    <lineage>
        <taxon>Eukaryota</taxon>
        <taxon>Metazoa</taxon>
        <taxon>Chordata</taxon>
        <taxon>Craniata</taxon>
        <taxon>Vertebrata</taxon>
        <taxon>Euteleostomi</taxon>
        <taxon>Mammalia</taxon>
        <taxon>Eutheria</taxon>
        <taxon>Laurasiatheria</taxon>
        <taxon>Artiodactyla</taxon>
        <taxon>Ruminantia</taxon>
        <taxon>Pecora</taxon>
        <taxon>Cervidae</taxon>
        <taxon>Odocoileinae</taxon>
        <taxon>Rangifer</taxon>
    </lineage>
</organism>
<gene>
    <name evidence="1" type="ORF">MRATA1EN1_LOCUS30517</name>
</gene>
<dbReference type="EMBL" id="OX460344">
    <property type="protein sequence ID" value="CAI9181555.1"/>
    <property type="molecule type" value="Genomic_DNA"/>
</dbReference>
<keyword evidence="2" id="KW-1185">Reference proteome</keyword>
<reference evidence="1" key="1">
    <citation type="submission" date="2023-04" db="EMBL/GenBank/DDBJ databases">
        <authorList>
            <consortium name="ELIXIR-Norway"/>
        </authorList>
    </citation>
    <scope>NUCLEOTIDE SEQUENCE [LARGE SCALE GENOMIC DNA]</scope>
</reference>
<dbReference type="Proteomes" id="UP001176941">
    <property type="component" value="Chromosome Y"/>
</dbReference>
<accession>A0ABN9A5L1</accession>
<protein>
    <submittedName>
        <fullName evidence="1">Uncharacterized protein</fullName>
    </submittedName>
</protein>
<evidence type="ECO:0000313" key="1">
    <source>
        <dbReference type="EMBL" id="CAI9181555.1"/>
    </source>
</evidence>
<proteinExistence type="predicted"/>
<name>A0ABN9A5L1_RANTA</name>